<evidence type="ECO:0000256" key="1">
    <source>
        <dbReference type="ARBA" id="ARBA00004123"/>
    </source>
</evidence>
<feature type="domain" description="C2H2-type" evidence="8">
    <location>
        <begin position="159"/>
        <end position="186"/>
    </location>
</feature>
<keyword evidence="3" id="KW-0677">Repeat</keyword>
<evidence type="ECO:0000256" key="2">
    <source>
        <dbReference type="ARBA" id="ARBA00022723"/>
    </source>
</evidence>
<keyword evidence="4 7" id="KW-0863">Zinc-finger</keyword>
<dbReference type="OrthoDB" id="654211at2759"/>
<dbReference type="PANTHER" id="PTHR24379">
    <property type="entry name" value="KRAB AND ZINC FINGER DOMAIN-CONTAINING"/>
    <property type="match status" value="1"/>
</dbReference>
<dbReference type="EMBL" id="KZ150164">
    <property type="protein sequence ID" value="PZC72665.1"/>
    <property type="molecule type" value="Genomic_DNA"/>
</dbReference>
<feature type="domain" description="C2H2-type" evidence="8">
    <location>
        <begin position="73"/>
        <end position="101"/>
    </location>
</feature>
<dbReference type="PANTHER" id="PTHR24379:SF121">
    <property type="entry name" value="C2H2-TYPE DOMAIN-CONTAINING PROTEIN"/>
    <property type="match status" value="1"/>
</dbReference>
<feature type="domain" description="C2H2-type" evidence="8">
    <location>
        <begin position="18"/>
        <end position="45"/>
    </location>
</feature>
<feature type="domain" description="C2H2-type" evidence="8">
    <location>
        <begin position="103"/>
        <end position="131"/>
    </location>
</feature>
<organism evidence="9 10">
    <name type="scientific">Helicoverpa armigera</name>
    <name type="common">Cotton bollworm</name>
    <name type="synonym">Heliothis armigera</name>
    <dbReference type="NCBI Taxonomy" id="29058"/>
    <lineage>
        <taxon>Eukaryota</taxon>
        <taxon>Metazoa</taxon>
        <taxon>Ecdysozoa</taxon>
        <taxon>Arthropoda</taxon>
        <taxon>Hexapoda</taxon>
        <taxon>Insecta</taxon>
        <taxon>Pterygota</taxon>
        <taxon>Neoptera</taxon>
        <taxon>Endopterygota</taxon>
        <taxon>Lepidoptera</taxon>
        <taxon>Glossata</taxon>
        <taxon>Ditrysia</taxon>
        <taxon>Noctuoidea</taxon>
        <taxon>Noctuidae</taxon>
        <taxon>Heliothinae</taxon>
        <taxon>Helicoverpa</taxon>
    </lineage>
</organism>
<keyword evidence="2" id="KW-0479">Metal-binding</keyword>
<dbReference type="FunFam" id="3.30.160.60:FF:000145">
    <property type="entry name" value="Zinc finger protein 574"/>
    <property type="match status" value="1"/>
</dbReference>
<evidence type="ECO:0000256" key="5">
    <source>
        <dbReference type="ARBA" id="ARBA00022833"/>
    </source>
</evidence>
<dbReference type="PROSITE" id="PS50157">
    <property type="entry name" value="ZINC_FINGER_C2H2_2"/>
    <property type="match status" value="5"/>
</dbReference>
<gene>
    <name evidence="9" type="primary">HaOG210758</name>
    <name evidence="9" type="ORF">B5X24_HaOG210758</name>
</gene>
<keyword evidence="10" id="KW-1185">Reference proteome</keyword>
<evidence type="ECO:0000256" key="6">
    <source>
        <dbReference type="ARBA" id="ARBA00023242"/>
    </source>
</evidence>
<accession>A0A2W1BG14</accession>
<reference evidence="9 10" key="1">
    <citation type="journal article" date="2017" name="BMC Biol.">
        <title>Genomic innovations, transcriptional plasticity and gene loss underlying the evolution and divergence of two highly polyphagous and invasive Helicoverpa pest species.</title>
        <authorList>
            <person name="Pearce S.L."/>
            <person name="Clarke D.F."/>
            <person name="East P.D."/>
            <person name="Elfekih S."/>
            <person name="Gordon K.H."/>
            <person name="Jermiin L.S."/>
            <person name="McGaughran A."/>
            <person name="Oakeshott J.G."/>
            <person name="Papanikolaou A."/>
            <person name="Perera O.P."/>
            <person name="Rane R.V."/>
            <person name="Richards S."/>
            <person name="Tay W.T."/>
            <person name="Walsh T.K."/>
            <person name="Anderson A."/>
            <person name="Anderson C.J."/>
            <person name="Asgari S."/>
            <person name="Board P.G."/>
            <person name="Bretschneider A."/>
            <person name="Campbell P.M."/>
            <person name="Chertemps T."/>
            <person name="Christeller J.T."/>
            <person name="Coppin C.W."/>
            <person name="Downes S.J."/>
            <person name="Duan G."/>
            <person name="Farnsworth C.A."/>
            <person name="Good R.T."/>
            <person name="Han L.B."/>
            <person name="Han Y.C."/>
            <person name="Hatje K."/>
            <person name="Horne I."/>
            <person name="Huang Y.P."/>
            <person name="Hughes D.S."/>
            <person name="Jacquin-Joly E."/>
            <person name="James W."/>
            <person name="Jhangiani S."/>
            <person name="Kollmar M."/>
            <person name="Kuwar S.S."/>
            <person name="Li S."/>
            <person name="Liu N.Y."/>
            <person name="Maibeche M.T."/>
            <person name="Miller J.R."/>
            <person name="Montagne N."/>
            <person name="Perry T."/>
            <person name="Qu J."/>
            <person name="Song S.V."/>
            <person name="Sutton G.G."/>
            <person name="Vogel H."/>
            <person name="Walenz B.P."/>
            <person name="Xu W."/>
            <person name="Zhang H.J."/>
            <person name="Zou Z."/>
            <person name="Batterham P."/>
            <person name="Edwards O.R."/>
            <person name="Feyereisen R."/>
            <person name="Gibbs R.A."/>
            <person name="Heckel D.G."/>
            <person name="McGrath A."/>
            <person name="Robin C."/>
            <person name="Scherer S.E."/>
            <person name="Worley K.C."/>
            <person name="Wu Y.D."/>
        </authorList>
    </citation>
    <scope>NUCLEOTIDE SEQUENCE [LARGE SCALE GENOMIC DNA]</scope>
    <source>
        <strain evidence="9">Harm_GR_Male_#8</strain>
        <tissue evidence="9">Whole organism</tissue>
    </source>
</reference>
<dbReference type="Gene3D" id="3.30.160.60">
    <property type="entry name" value="Classic Zinc Finger"/>
    <property type="match status" value="4"/>
</dbReference>
<evidence type="ECO:0000313" key="10">
    <source>
        <dbReference type="Proteomes" id="UP000249218"/>
    </source>
</evidence>
<dbReference type="FunFam" id="3.30.160.60:FF:000052">
    <property type="entry name" value="zinc finger protein 546 isoform X1"/>
    <property type="match status" value="1"/>
</dbReference>
<dbReference type="Pfam" id="PF00096">
    <property type="entry name" value="zf-C2H2"/>
    <property type="match status" value="2"/>
</dbReference>
<dbReference type="InterPro" id="IPR036236">
    <property type="entry name" value="Znf_C2H2_sf"/>
</dbReference>
<dbReference type="SUPFAM" id="SSF57667">
    <property type="entry name" value="beta-beta-alpha zinc fingers"/>
    <property type="match status" value="3"/>
</dbReference>
<comment type="subcellular location">
    <subcellularLocation>
        <location evidence="1">Nucleus</location>
    </subcellularLocation>
</comment>
<dbReference type="PROSITE" id="PS00028">
    <property type="entry name" value="ZINC_FINGER_C2H2_1"/>
    <property type="match status" value="5"/>
</dbReference>
<evidence type="ECO:0000256" key="3">
    <source>
        <dbReference type="ARBA" id="ARBA00022737"/>
    </source>
</evidence>
<evidence type="ECO:0000313" key="9">
    <source>
        <dbReference type="EMBL" id="PZC72665.1"/>
    </source>
</evidence>
<proteinExistence type="predicted"/>
<dbReference type="InterPro" id="IPR013087">
    <property type="entry name" value="Znf_C2H2_type"/>
</dbReference>
<dbReference type="GO" id="GO:0008270">
    <property type="term" value="F:zinc ion binding"/>
    <property type="evidence" value="ECO:0007669"/>
    <property type="project" value="UniProtKB-KW"/>
</dbReference>
<evidence type="ECO:0000259" key="8">
    <source>
        <dbReference type="PROSITE" id="PS50157"/>
    </source>
</evidence>
<dbReference type="Proteomes" id="UP000249218">
    <property type="component" value="Unassembled WGS sequence"/>
</dbReference>
<keyword evidence="6" id="KW-0539">Nucleus</keyword>
<protein>
    <recommendedName>
        <fullName evidence="8">C2H2-type domain-containing protein</fullName>
    </recommendedName>
</protein>
<keyword evidence="5" id="KW-0862">Zinc</keyword>
<dbReference type="Pfam" id="PF13894">
    <property type="entry name" value="zf-C2H2_4"/>
    <property type="match status" value="1"/>
</dbReference>
<dbReference type="AlphaFoldDB" id="A0A2W1BG14"/>
<dbReference type="SMART" id="SM00355">
    <property type="entry name" value="ZnF_C2H2"/>
    <property type="match status" value="6"/>
</dbReference>
<dbReference type="GO" id="GO:0005634">
    <property type="term" value="C:nucleus"/>
    <property type="evidence" value="ECO:0007669"/>
    <property type="project" value="UniProtKB-SubCell"/>
</dbReference>
<evidence type="ECO:0000256" key="7">
    <source>
        <dbReference type="PROSITE-ProRule" id="PRU00042"/>
    </source>
</evidence>
<name>A0A2W1BG14_HELAM</name>
<sequence>MMFISFQEESKMGLKFPFQCNLCYKGFNFESKLQNHMKKHSPSRGPYECTLCKMYLPTAYSFSVHSNIHNRRYECMACGRQMTDRTSIIDHYMSQHEGYVNIYTCSICGKISNNNKTHRGHMRNHHGGDRPKCDQCGKTFINKDSLAEHQQIHDGIKHYECSVCNKRFRTRTHLKIHQHTHSDVKEFYCVECDVR</sequence>
<evidence type="ECO:0000256" key="4">
    <source>
        <dbReference type="ARBA" id="ARBA00022771"/>
    </source>
</evidence>
<feature type="domain" description="C2H2-type" evidence="8">
    <location>
        <begin position="131"/>
        <end position="158"/>
    </location>
</feature>